<dbReference type="Proteomes" id="UP000294513">
    <property type="component" value="Unassembled WGS sequence"/>
</dbReference>
<feature type="compositionally biased region" description="Low complexity" evidence="1">
    <location>
        <begin position="100"/>
        <end position="116"/>
    </location>
</feature>
<dbReference type="AlphaFoldDB" id="A0A4R5BZ30"/>
<proteinExistence type="predicted"/>
<evidence type="ECO:0000313" key="4">
    <source>
        <dbReference type="Proteomes" id="UP000294513"/>
    </source>
</evidence>
<feature type="transmembrane region" description="Helical" evidence="2">
    <location>
        <begin position="32"/>
        <end position="62"/>
    </location>
</feature>
<reference evidence="3 4" key="1">
    <citation type="submission" date="2019-03" db="EMBL/GenBank/DDBJ databases">
        <title>Draft genome sequences of novel Actinobacteria.</title>
        <authorList>
            <person name="Sahin N."/>
            <person name="Ay H."/>
            <person name="Saygin H."/>
        </authorList>
    </citation>
    <scope>NUCLEOTIDE SEQUENCE [LARGE SCALE GENOMIC DNA]</scope>
    <source>
        <strain evidence="3 4">H3C3</strain>
    </source>
</reference>
<accession>A0A4R5BZ30</accession>
<feature type="transmembrane region" description="Helical" evidence="2">
    <location>
        <begin position="82"/>
        <end position="99"/>
    </location>
</feature>
<dbReference type="EMBL" id="SMKU01000044">
    <property type="protein sequence ID" value="TDD91469.1"/>
    <property type="molecule type" value="Genomic_DNA"/>
</dbReference>
<organism evidence="3 4">
    <name type="scientific">Actinomadura rubrisoli</name>
    <dbReference type="NCBI Taxonomy" id="2530368"/>
    <lineage>
        <taxon>Bacteria</taxon>
        <taxon>Bacillati</taxon>
        <taxon>Actinomycetota</taxon>
        <taxon>Actinomycetes</taxon>
        <taxon>Streptosporangiales</taxon>
        <taxon>Thermomonosporaceae</taxon>
        <taxon>Actinomadura</taxon>
    </lineage>
</organism>
<dbReference type="OrthoDB" id="3483933at2"/>
<sequence>MGRLESAAWPLAAGVLCAFVLAVVLKGAAWQVAFAAVAASVAGWALSASPAVGAALGLAAWAFVTGFDVGKSGELSFAGDDLVRAVVLLTLGMATGAVGSRTAGRAGRRPAGPAAADQRLAPEEHGSGKHRMPDLTDGPGRRPVPLPHPVPPQRDRRAGRSSGRAPARTIGNSQQRNQP</sequence>
<evidence type="ECO:0008006" key="5">
    <source>
        <dbReference type="Google" id="ProtNLM"/>
    </source>
</evidence>
<feature type="compositionally biased region" description="Polar residues" evidence="1">
    <location>
        <begin position="170"/>
        <end position="179"/>
    </location>
</feature>
<dbReference type="RefSeq" id="WP_131892298.1">
    <property type="nucleotide sequence ID" value="NZ_SMKU01000044.1"/>
</dbReference>
<evidence type="ECO:0000256" key="1">
    <source>
        <dbReference type="SAM" id="MobiDB-lite"/>
    </source>
</evidence>
<keyword evidence="2" id="KW-0472">Membrane</keyword>
<comment type="caution">
    <text evidence="3">The sequence shown here is derived from an EMBL/GenBank/DDBJ whole genome shotgun (WGS) entry which is preliminary data.</text>
</comment>
<feature type="region of interest" description="Disordered" evidence="1">
    <location>
        <begin position="100"/>
        <end position="179"/>
    </location>
</feature>
<keyword evidence="4" id="KW-1185">Reference proteome</keyword>
<evidence type="ECO:0000256" key="2">
    <source>
        <dbReference type="SAM" id="Phobius"/>
    </source>
</evidence>
<feature type="compositionally biased region" description="Basic and acidic residues" evidence="1">
    <location>
        <begin position="120"/>
        <end position="134"/>
    </location>
</feature>
<name>A0A4R5BZ30_9ACTN</name>
<evidence type="ECO:0000313" key="3">
    <source>
        <dbReference type="EMBL" id="TDD91469.1"/>
    </source>
</evidence>
<feature type="transmembrane region" description="Helical" evidence="2">
    <location>
        <begin position="6"/>
        <end position="25"/>
    </location>
</feature>
<keyword evidence="2" id="KW-1133">Transmembrane helix</keyword>
<keyword evidence="2" id="KW-0812">Transmembrane</keyword>
<protein>
    <recommendedName>
        <fullName evidence="5">DUF4118 domain-containing protein</fullName>
    </recommendedName>
</protein>
<feature type="compositionally biased region" description="Pro residues" evidence="1">
    <location>
        <begin position="142"/>
        <end position="152"/>
    </location>
</feature>
<gene>
    <name evidence="3" type="ORF">E1298_11795</name>
</gene>